<reference evidence="2 3" key="1">
    <citation type="submission" date="2020-02" db="EMBL/GenBank/DDBJ databases">
        <authorList>
            <person name="Ma Q."/>
            <person name="Huang Y."/>
            <person name="Song X."/>
            <person name="Pei D."/>
        </authorList>
    </citation>
    <scope>NUCLEOTIDE SEQUENCE [LARGE SCALE GENOMIC DNA]</scope>
    <source>
        <strain evidence="2">Sxm20200214</strain>
        <tissue evidence="2">Leaf</tissue>
    </source>
</reference>
<name>A0A8X8BCK7_BRACI</name>
<dbReference type="InterPro" id="IPR036691">
    <property type="entry name" value="Endo/exonu/phosph_ase_sf"/>
</dbReference>
<organism evidence="2 3">
    <name type="scientific">Brassica carinata</name>
    <name type="common">Ethiopian mustard</name>
    <name type="synonym">Abyssinian cabbage</name>
    <dbReference type="NCBI Taxonomy" id="52824"/>
    <lineage>
        <taxon>Eukaryota</taxon>
        <taxon>Viridiplantae</taxon>
        <taxon>Streptophyta</taxon>
        <taxon>Embryophyta</taxon>
        <taxon>Tracheophyta</taxon>
        <taxon>Spermatophyta</taxon>
        <taxon>Magnoliopsida</taxon>
        <taxon>eudicotyledons</taxon>
        <taxon>Gunneridae</taxon>
        <taxon>Pentapetalae</taxon>
        <taxon>rosids</taxon>
        <taxon>malvids</taxon>
        <taxon>Brassicales</taxon>
        <taxon>Brassicaceae</taxon>
        <taxon>Brassiceae</taxon>
        <taxon>Brassica</taxon>
    </lineage>
</organism>
<gene>
    <name evidence="2" type="ORF">Bca52824_000693</name>
</gene>
<dbReference type="SUPFAM" id="SSF56219">
    <property type="entry name" value="DNase I-like"/>
    <property type="match status" value="1"/>
</dbReference>
<dbReference type="Pfam" id="PF03372">
    <property type="entry name" value="Exo_endo_phos"/>
    <property type="match status" value="1"/>
</dbReference>
<dbReference type="Proteomes" id="UP000886595">
    <property type="component" value="Unassembled WGS sequence"/>
</dbReference>
<dbReference type="AlphaFoldDB" id="A0A8X8BCK7"/>
<protein>
    <recommendedName>
        <fullName evidence="1">Endonuclease/exonuclease/phosphatase domain-containing protein</fullName>
    </recommendedName>
</protein>
<evidence type="ECO:0000259" key="1">
    <source>
        <dbReference type="Pfam" id="PF03372"/>
    </source>
</evidence>
<evidence type="ECO:0000313" key="3">
    <source>
        <dbReference type="Proteomes" id="UP000886595"/>
    </source>
</evidence>
<dbReference type="PANTHER" id="PTHR33710:SF77">
    <property type="entry name" value="DNASE I-LIKE SUPERFAMILY PROTEIN"/>
    <property type="match status" value="1"/>
</dbReference>
<accession>A0A8X8BCK7</accession>
<dbReference type="OrthoDB" id="1110110at2759"/>
<evidence type="ECO:0000313" key="2">
    <source>
        <dbReference type="EMBL" id="KAG2329513.1"/>
    </source>
</evidence>
<dbReference type="InterPro" id="IPR005135">
    <property type="entry name" value="Endo/exonuclease/phosphatase"/>
</dbReference>
<keyword evidence="3" id="KW-1185">Reference proteome</keyword>
<dbReference type="Gene3D" id="3.60.10.10">
    <property type="entry name" value="Endonuclease/exonuclease/phosphatase"/>
    <property type="match status" value="1"/>
</dbReference>
<sequence length="270" mass="30592">MVRRSSGIFGDFLETHIKEMQLNHVMSKVCRDWSYTSNHISDPDGRIVIIWKAPATVTTLNQSRQSLTCEITIAGAHRFTFTAIYASNLAADRADLWVDLLNVQQLLQLDVNPWVVGGDFHQIHHFAEHSNPLVNYINPPKTDFSNTLTQLGLFDLCYSGPCFTWSNKSPTNSIAKKLDCLLVNQPWIASYPHSLASFLSPEISDHCPNVLDLAVDLPRAGTKPFKFFYYLTKHPDFCQLVRTGWNQCGGAGLDLSHLCWKLKQIKRMLK</sequence>
<comment type="caution">
    <text evidence="2">The sequence shown here is derived from an EMBL/GenBank/DDBJ whole genome shotgun (WGS) entry which is preliminary data.</text>
</comment>
<dbReference type="PANTHER" id="PTHR33710">
    <property type="entry name" value="BNAC02G09200D PROTEIN"/>
    <property type="match status" value="1"/>
</dbReference>
<feature type="domain" description="Endonuclease/exonuclease/phosphatase" evidence="1">
    <location>
        <begin position="38"/>
        <end position="206"/>
    </location>
</feature>
<dbReference type="EMBL" id="JAAMPC010000001">
    <property type="protein sequence ID" value="KAG2329513.1"/>
    <property type="molecule type" value="Genomic_DNA"/>
</dbReference>
<proteinExistence type="predicted"/>